<keyword evidence="7 9" id="KW-0186">Copper</keyword>
<dbReference type="InterPro" id="IPR008972">
    <property type="entry name" value="Cupredoxin"/>
</dbReference>
<evidence type="ECO:0000259" key="11">
    <source>
        <dbReference type="Pfam" id="PF00127"/>
    </source>
</evidence>
<dbReference type="PRINTS" id="PR00155">
    <property type="entry name" value="AMICYANIN"/>
</dbReference>
<dbReference type="PROSITE" id="PS00196">
    <property type="entry name" value="COPPER_BLUE"/>
    <property type="match status" value="1"/>
</dbReference>
<feature type="binding site" evidence="9">
    <location>
        <position position="107"/>
    </location>
    <ligand>
        <name>Cu cation</name>
        <dbReference type="ChEBI" id="CHEBI:23378"/>
    </ligand>
</feature>
<dbReference type="GO" id="GO:0005507">
    <property type="term" value="F:copper ion binding"/>
    <property type="evidence" value="ECO:0007669"/>
    <property type="project" value="UniProtKB-UniRule"/>
</dbReference>
<feature type="domain" description="Blue (type 1) copper" evidence="11">
    <location>
        <begin position="42"/>
        <end position="122"/>
    </location>
</feature>
<dbReference type="NCBIfam" id="TIGR02375">
    <property type="entry name" value="pseudoazurin"/>
    <property type="match status" value="1"/>
</dbReference>
<proteinExistence type="predicted"/>
<dbReference type="SUPFAM" id="SSF49503">
    <property type="entry name" value="Cupredoxins"/>
    <property type="match status" value="1"/>
</dbReference>
<keyword evidence="3" id="KW-0813">Transport</keyword>
<dbReference type="RefSeq" id="WP_058240299.1">
    <property type="nucleotide sequence ID" value="NZ_CYPW01000025.1"/>
</dbReference>
<evidence type="ECO:0000313" key="13">
    <source>
        <dbReference type="Proteomes" id="UP000054823"/>
    </source>
</evidence>
<dbReference type="Pfam" id="PF00127">
    <property type="entry name" value="Copper-bind"/>
    <property type="match status" value="1"/>
</dbReference>
<evidence type="ECO:0000256" key="7">
    <source>
        <dbReference type="ARBA" id="ARBA00023008"/>
    </source>
</evidence>
<dbReference type="CDD" id="cd04218">
    <property type="entry name" value="Pseudoazurin"/>
    <property type="match status" value="1"/>
</dbReference>
<feature type="binding site" evidence="9">
    <location>
        <position position="69"/>
    </location>
    <ligand>
        <name>Cu cation</name>
        <dbReference type="ChEBI" id="CHEBI:23378"/>
    </ligand>
</feature>
<feature type="binding site" evidence="9">
    <location>
        <position position="110"/>
    </location>
    <ligand>
        <name>Cu cation</name>
        <dbReference type="ChEBI" id="CHEBI:23378"/>
    </ligand>
</feature>
<keyword evidence="13" id="KW-1185">Reference proteome</keyword>
<dbReference type="AlphaFoldDB" id="A0A0P1ESX9"/>
<feature type="binding site" evidence="9">
    <location>
        <position position="115"/>
    </location>
    <ligand>
        <name>Cu cation</name>
        <dbReference type="ChEBI" id="CHEBI:23378"/>
    </ligand>
</feature>
<organism evidence="12 13">
    <name type="scientific">Shimia marina</name>
    <dbReference type="NCBI Taxonomy" id="321267"/>
    <lineage>
        <taxon>Bacteria</taxon>
        <taxon>Pseudomonadati</taxon>
        <taxon>Pseudomonadota</taxon>
        <taxon>Alphaproteobacteria</taxon>
        <taxon>Rhodobacterales</taxon>
        <taxon>Roseobacteraceae</taxon>
    </lineage>
</organism>
<keyword evidence="6" id="KW-0249">Electron transport</keyword>
<dbReference type="PRINTS" id="PR00156">
    <property type="entry name" value="COPPERBLUE"/>
</dbReference>
<keyword evidence="5" id="KW-0574">Periplasm</keyword>
<dbReference type="InterPro" id="IPR001235">
    <property type="entry name" value="Copper_blue_Plastocyanin"/>
</dbReference>
<evidence type="ECO:0000256" key="3">
    <source>
        <dbReference type="ARBA" id="ARBA00022448"/>
    </source>
</evidence>
<evidence type="ECO:0000256" key="6">
    <source>
        <dbReference type="ARBA" id="ARBA00022982"/>
    </source>
</evidence>
<comment type="cofactor">
    <cofactor evidence="9">
        <name>Cu cation</name>
        <dbReference type="ChEBI" id="CHEBI:23378"/>
    </cofactor>
    <text evidence="9">Binds 1 copper ion per subunit.</text>
</comment>
<dbReference type="InterPro" id="IPR002386">
    <property type="entry name" value="Amicyanin/Pseudoazurin"/>
</dbReference>
<dbReference type="Gene3D" id="2.60.40.420">
    <property type="entry name" value="Cupredoxins - blue copper proteins"/>
    <property type="match status" value="1"/>
</dbReference>
<gene>
    <name evidence="12" type="primary">bcp_1</name>
    <name evidence="12" type="ORF">SHM7688_02563</name>
</gene>
<comment type="subcellular location">
    <subcellularLocation>
        <location evidence="1">Periplasm</location>
    </subcellularLocation>
</comment>
<evidence type="ECO:0000256" key="2">
    <source>
        <dbReference type="ARBA" id="ARBA00016984"/>
    </source>
</evidence>
<evidence type="ECO:0000256" key="10">
    <source>
        <dbReference type="SAM" id="SignalP"/>
    </source>
</evidence>
<protein>
    <recommendedName>
        <fullName evidence="2 8">Pseudoazurin</fullName>
    </recommendedName>
</protein>
<keyword evidence="10" id="KW-0732">Signal</keyword>
<evidence type="ECO:0000256" key="4">
    <source>
        <dbReference type="ARBA" id="ARBA00022723"/>
    </source>
</evidence>
<dbReference type="EMBL" id="CYPW01000025">
    <property type="protein sequence ID" value="CUH53111.1"/>
    <property type="molecule type" value="Genomic_DNA"/>
</dbReference>
<name>A0A0P1ESX9_9RHOB</name>
<dbReference type="InterPro" id="IPR000923">
    <property type="entry name" value="BlueCu_1"/>
</dbReference>
<dbReference type="STRING" id="321267.SHM7688_02563"/>
<dbReference type="InterPro" id="IPR028871">
    <property type="entry name" value="BlueCu_1_BS"/>
</dbReference>
<feature type="chain" id="PRO_5006061914" description="Pseudoazurin" evidence="10">
    <location>
        <begin position="28"/>
        <end position="161"/>
    </location>
</feature>
<sequence length="161" mass="17832">MTLKLNRREVILAGVALLLAQPSLGQATLDIEMLNKDPDDKKRRMIFKPLIQVVQPGDTVRFVSVDKGHNTQTLEGMLPEGAEAWKSKISKDFEVTLTTPGFYGYKCTPHVSMGMAGLIIVQGEGMMGNYEAAKAVKHKSRMQKVWDAIWEQVEAEGLANS</sequence>
<dbReference type="GO" id="GO:0009055">
    <property type="term" value="F:electron transfer activity"/>
    <property type="evidence" value="ECO:0007669"/>
    <property type="project" value="InterPro"/>
</dbReference>
<evidence type="ECO:0000256" key="9">
    <source>
        <dbReference type="PIRSR" id="PIRSR602386-1"/>
    </source>
</evidence>
<reference evidence="12 13" key="1">
    <citation type="submission" date="2015-09" db="EMBL/GenBank/DDBJ databases">
        <authorList>
            <consortium name="Swine Surveillance"/>
        </authorList>
    </citation>
    <scope>NUCLEOTIDE SEQUENCE [LARGE SCALE GENOMIC DNA]</scope>
    <source>
        <strain evidence="12 13">CECT 7688</strain>
    </source>
</reference>
<evidence type="ECO:0000256" key="8">
    <source>
        <dbReference type="NCBIfam" id="TIGR02375"/>
    </source>
</evidence>
<dbReference type="OrthoDB" id="7510199at2"/>
<dbReference type="InterPro" id="IPR012745">
    <property type="entry name" value="Pseudoazurin"/>
</dbReference>
<dbReference type="Proteomes" id="UP000054823">
    <property type="component" value="Unassembled WGS sequence"/>
</dbReference>
<evidence type="ECO:0000256" key="5">
    <source>
        <dbReference type="ARBA" id="ARBA00022764"/>
    </source>
</evidence>
<evidence type="ECO:0000313" key="12">
    <source>
        <dbReference type="EMBL" id="CUH53111.1"/>
    </source>
</evidence>
<dbReference type="GO" id="GO:0042597">
    <property type="term" value="C:periplasmic space"/>
    <property type="evidence" value="ECO:0007669"/>
    <property type="project" value="UniProtKB-SubCell"/>
</dbReference>
<evidence type="ECO:0000256" key="1">
    <source>
        <dbReference type="ARBA" id="ARBA00004418"/>
    </source>
</evidence>
<keyword evidence="4 9" id="KW-0479">Metal-binding</keyword>
<feature type="signal peptide" evidence="10">
    <location>
        <begin position="1"/>
        <end position="27"/>
    </location>
</feature>
<accession>A0A0P1ESX9</accession>